<evidence type="ECO:0000256" key="1">
    <source>
        <dbReference type="ARBA" id="ARBA00007824"/>
    </source>
</evidence>
<dbReference type="InterPro" id="IPR051496">
    <property type="entry name" value="H-rev107_PLA/AT"/>
</dbReference>
<dbReference type="GO" id="GO:0005737">
    <property type="term" value="C:cytoplasm"/>
    <property type="evidence" value="ECO:0007669"/>
    <property type="project" value="TreeGrafter"/>
</dbReference>
<sequence>MLGGEDPPVYVNNSEDAEFPPFPPDEIVKRALSKRGKSKYSLTSYNCESFVNLCRCGVEFSRQVKDAAATVETVGSVAAAGAVSFFVSR</sequence>
<dbReference type="GO" id="GO:0008970">
    <property type="term" value="F:phospholipase A1 activity"/>
    <property type="evidence" value="ECO:0007669"/>
    <property type="project" value="TreeGrafter"/>
</dbReference>
<dbReference type="GO" id="GO:0070292">
    <property type="term" value="P:N-acylphosphatidylethanolamine metabolic process"/>
    <property type="evidence" value="ECO:0007669"/>
    <property type="project" value="TreeGrafter"/>
</dbReference>
<dbReference type="Pfam" id="PF04970">
    <property type="entry name" value="LRAT"/>
    <property type="match status" value="1"/>
</dbReference>
<dbReference type="PROSITE" id="PS51934">
    <property type="entry name" value="LRAT"/>
    <property type="match status" value="1"/>
</dbReference>
<keyword evidence="4" id="KW-0443">Lipid metabolism</keyword>
<protein>
    <submittedName>
        <fullName evidence="6">Group XVI phospholipase A2-like protein</fullName>
    </submittedName>
</protein>
<dbReference type="Proteomes" id="UP000762676">
    <property type="component" value="Unassembled WGS sequence"/>
</dbReference>
<dbReference type="InterPro" id="IPR007053">
    <property type="entry name" value="LRAT_dom"/>
</dbReference>
<dbReference type="Gene3D" id="3.90.1720.10">
    <property type="entry name" value="endopeptidase domain like (from Nostoc punctiforme)"/>
    <property type="match status" value="1"/>
</dbReference>
<evidence type="ECO:0000313" key="6">
    <source>
        <dbReference type="EMBL" id="GFR76368.1"/>
    </source>
</evidence>
<name>A0AAV4FUE1_9GAST</name>
<keyword evidence="3" id="KW-0378">Hydrolase</keyword>
<comment type="similarity">
    <text evidence="1">Belongs to the H-rev107 family.</text>
</comment>
<dbReference type="PANTHER" id="PTHR13943">
    <property type="entry name" value="HRAS-LIKE SUPPRESSOR - RELATED"/>
    <property type="match status" value="1"/>
</dbReference>
<evidence type="ECO:0000259" key="5">
    <source>
        <dbReference type="PROSITE" id="PS51934"/>
    </source>
</evidence>
<proteinExistence type="inferred from homology"/>
<accession>A0AAV4FUE1</accession>
<dbReference type="GO" id="GO:0016410">
    <property type="term" value="F:N-acyltransferase activity"/>
    <property type="evidence" value="ECO:0007669"/>
    <property type="project" value="TreeGrafter"/>
</dbReference>
<feature type="domain" description="LRAT" evidence="5">
    <location>
        <begin position="1"/>
        <end position="63"/>
    </location>
</feature>
<evidence type="ECO:0000256" key="2">
    <source>
        <dbReference type="ARBA" id="ARBA00022679"/>
    </source>
</evidence>
<dbReference type="EMBL" id="BMAT01004586">
    <property type="protein sequence ID" value="GFR76368.1"/>
    <property type="molecule type" value="Genomic_DNA"/>
</dbReference>
<reference evidence="6 7" key="1">
    <citation type="journal article" date="2021" name="Elife">
        <title>Chloroplast acquisition without the gene transfer in kleptoplastic sea slugs, Plakobranchus ocellatus.</title>
        <authorList>
            <person name="Maeda T."/>
            <person name="Takahashi S."/>
            <person name="Yoshida T."/>
            <person name="Shimamura S."/>
            <person name="Takaki Y."/>
            <person name="Nagai Y."/>
            <person name="Toyoda A."/>
            <person name="Suzuki Y."/>
            <person name="Arimoto A."/>
            <person name="Ishii H."/>
            <person name="Satoh N."/>
            <person name="Nishiyama T."/>
            <person name="Hasebe M."/>
            <person name="Maruyama T."/>
            <person name="Minagawa J."/>
            <person name="Obokata J."/>
            <person name="Shigenobu S."/>
        </authorList>
    </citation>
    <scope>NUCLEOTIDE SEQUENCE [LARGE SCALE GENOMIC DNA]</scope>
</reference>
<dbReference type="AlphaFoldDB" id="A0AAV4FUE1"/>
<evidence type="ECO:0000313" key="7">
    <source>
        <dbReference type="Proteomes" id="UP000762676"/>
    </source>
</evidence>
<gene>
    <name evidence="6" type="ORF">ElyMa_002211100</name>
</gene>
<comment type="caution">
    <text evidence="6">The sequence shown here is derived from an EMBL/GenBank/DDBJ whole genome shotgun (WGS) entry which is preliminary data.</text>
</comment>
<evidence type="ECO:0000256" key="4">
    <source>
        <dbReference type="ARBA" id="ARBA00023098"/>
    </source>
</evidence>
<keyword evidence="2" id="KW-0808">Transferase</keyword>
<dbReference type="GO" id="GO:0004623">
    <property type="term" value="F:phospholipase A2 activity"/>
    <property type="evidence" value="ECO:0007669"/>
    <property type="project" value="TreeGrafter"/>
</dbReference>
<evidence type="ECO:0000256" key="3">
    <source>
        <dbReference type="ARBA" id="ARBA00022801"/>
    </source>
</evidence>
<organism evidence="6 7">
    <name type="scientific">Elysia marginata</name>
    <dbReference type="NCBI Taxonomy" id="1093978"/>
    <lineage>
        <taxon>Eukaryota</taxon>
        <taxon>Metazoa</taxon>
        <taxon>Spiralia</taxon>
        <taxon>Lophotrochozoa</taxon>
        <taxon>Mollusca</taxon>
        <taxon>Gastropoda</taxon>
        <taxon>Heterobranchia</taxon>
        <taxon>Euthyneura</taxon>
        <taxon>Panpulmonata</taxon>
        <taxon>Sacoglossa</taxon>
        <taxon>Placobranchoidea</taxon>
        <taxon>Plakobranchidae</taxon>
        <taxon>Elysia</taxon>
    </lineage>
</organism>
<keyword evidence="7" id="KW-1185">Reference proteome</keyword>
<dbReference type="PANTHER" id="PTHR13943:SF77">
    <property type="entry name" value="LRAT DOMAIN-CONTAINING PROTEIN"/>
    <property type="match status" value="1"/>
</dbReference>